<proteinExistence type="predicted"/>
<evidence type="ECO:0008006" key="3">
    <source>
        <dbReference type="Google" id="ProtNLM"/>
    </source>
</evidence>
<protein>
    <recommendedName>
        <fullName evidence="3">Large extracellular alpha-helical protein</fullName>
    </recommendedName>
</protein>
<dbReference type="Proteomes" id="UP000526083">
    <property type="component" value="Unassembled WGS sequence"/>
</dbReference>
<sequence>MSNRRIRRWALTSARVLVGAAIAAATVLGIVVAAAAPWPSYTAAPVEVEAAPALSNSVLACTGPLLASARDSSQASLLSVAGEQQLTTGSDAAGASVEVDGLDAVSVAGGATVARLTAPPQDGVASDISGAGSAQVEADDLRGFAASACQPALMDSWLVAGAATTGAADLIVLSNPGVVPATVQLTIYGATGAITPDGGTDVVIPAGSQRVLPLAGLALNEATPVIRVTASGAPVVASLQSSVTRTLVPGGVDQVGAIPLATATQVIPGVTIAKAARSGTVTTVLRVLSAGVDATASVTVEDEDGVVLTQEVPLAADMPVEVDLSEVDPGDYTVFVSADAAVVGAVWHTTGLGEGSDIAWFSSAPEVSLPSTFSVASGPSPTLTLANTSEADTTVTLEAIGSRGKDLEIDVPAGGTVTTPVVSRAVYAMNPEAAVHASITYSADGQLSGYPVWPADAAASTVTVFP</sequence>
<organism evidence="1 2">
    <name type="scientific">Microbacterium halimionae</name>
    <dbReference type="NCBI Taxonomy" id="1526413"/>
    <lineage>
        <taxon>Bacteria</taxon>
        <taxon>Bacillati</taxon>
        <taxon>Actinomycetota</taxon>
        <taxon>Actinomycetes</taxon>
        <taxon>Micrococcales</taxon>
        <taxon>Microbacteriaceae</taxon>
        <taxon>Microbacterium</taxon>
    </lineage>
</organism>
<dbReference type="EMBL" id="JACGWY010000002">
    <property type="protein sequence ID" value="MBA8816639.1"/>
    <property type="molecule type" value="Genomic_DNA"/>
</dbReference>
<accession>A0A7W3JPH3</accession>
<dbReference type="Pfam" id="PF18986">
    <property type="entry name" value="DUF5719"/>
    <property type="match status" value="1"/>
</dbReference>
<dbReference type="RefSeq" id="WP_167047027.1">
    <property type="nucleotide sequence ID" value="NZ_JAAOZB010000001.1"/>
</dbReference>
<evidence type="ECO:0000313" key="1">
    <source>
        <dbReference type="EMBL" id="MBA8816639.1"/>
    </source>
</evidence>
<dbReference type="InterPro" id="IPR043777">
    <property type="entry name" value="DUF5719"/>
</dbReference>
<evidence type="ECO:0000313" key="2">
    <source>
        <dbReference type="Proteomes" id="UP000526083"/>
    </source>
</evidence>
<name>A0A7W3JPH3_9MICO</name>
<gene>
    <name evidence="1" type="ORF">FHX48_001712</name>
</gene>
<keyword evidence="2" id="KW-1185">Reference proteome</keyword>
<reference evidence="1 2" key="1">
    <citation type="submission" date="2020-07" db="EMBL/GenBank/DDBJ databases">
        <title>Sequencing the genomes of 1000 actinobacteria strains.</title>
        <authorList>
            <person name="Klenk H.-P."/>
        </authorList>
    </citation>
    <scope>NUCLEOTIDE SEQUENCE [LARGE SCALE GENOMIC DNA]</scope>
    <source>
        <strain evidence="1 2">DSM 27576</strain>
    </source>
</reference>
<comment type="caution">
    <text evidence="1">The sequence shown here is derived from an EMBL/GenBank/DDBJ whole genome shotgun (WGS) entry which is preliminary data.</text>
</comment>
<dbReference type="AlphaFoldDB" id="A0A7W3JPH3"/>